<keyword evidence="1" id="KW-0472">Membrane</keyword>
<keyword evidence="3" id="KW-1185">Reference proteome</keyword>
<dbReference type="Proteomes" id="UP000286701">
    <property type="component" value="Unassembled WGS sequence"/>
</dbReference>
<dbReference type="EMBL" id="SBIW01000003">
    <property type="protein sequence ID" value="RWY54094.1"/>
    <property type="molecule type" value="Genomic_DNA"/>
</dbReference>
<name>A0A444MR57_9SPHI</name>
<accession>A0A444MR57</accession>
<proteinExistence type="predicted"/>
<gene>
    <name evidence="2" type="ORF">EPL05_08605</name>
</gene>
<feature type="transmembrane region" description="Helical" evidence="1">
    <location>
        <begin position="37"/>
        <end position="56"/>
    </location>
</feature>
<dbReference type="AlphaFoldDB" id="A0A444MR57"/>
<evidence type="ECO:0000313" key="3">
    <source>
        <dbReference type="Proteomes" id="UP000286701"/>
    </source>
</evidence>
<evidence type="ECO:0000313" key="2">
    <source>
        <dbReference type="EMBL" id="RWY54094.1"/>
    </source>
</evidence>
<sequence>MSDIRKLIWYFYKPIFLWNLAFSFACLWLIGINGVKVAGLVFFFKLIGYASTTYLQSYTAKNVYMYYRNAGYSIRRMYAYVYAVDIAIYSAMLATFILIKR</sequence>
<keyword evidence="1" id="KW-0812">Transmembrane</keyword>
<evidence type="ECO:0008006" key="4">
    <source>
        <dbReference type="Google" id="ProtNLM"/>
    </source>
</evidence>
<organism evidence="2 3">
    <name type="scientific">Mucilaginibacter gilvus</name>
    <dbReference type="NCBI Taxonomy" id="2305909"/>
    <lineage>
        <taxon>Bacteria</taxon>
        <taxon>Pseudomonadati</taxon>
        <taxon>Bacteroidota</taxon>
        <taxon>Sphingobacteriia</taxon>
        <taxon>Sphingobacteriales</taxon>
        <taxon>Sphingobacteriaceae</taxon>
        <taxon>Mucilaginibacter</taxon>
    </lineage>
</organism>
<keyword evidence="1" id="KW-1133">Transmembrane helix</keyword>
<protein>
    <recommendedName>
        <fullName evidence="4">ABC transporter permease</fullName>
    </recommendedName>
</protein>
<dbReference type="OrthoDB" id="796221at2"/>
<feature type="transmembrane region" description="Helical" evidence="1">
    <location>
        <begin position="7"/>
        <end position="31"/>
    </location>
</feature>
<evidence type="ECO:0000256" key="1">
    <source>
        <dbReference type="SAM" id="Phobius"/>
    </source>
</evidence>
<reference evidence="2 3" key="1">
    <citation type="submission" date="2019-01" db="EMBL/GenBank/DDBJ databases">
        <title>Mucilaginibacter antarcticum sp. nov., isolated from antarctic soil.</title>
        <authorList>
            <person name="Yan Y.-Q."/>
            <person name="Du Z.-J."/>
        </authorList>
    </citation>
    <scope>NUCLEOTIDE SEQUENCE [LARGE SCALE GENOMIC DNA]</scope>
    <source>
        <strain evidence="2 3">F01003</strain>
    </source>
</reference>
<dbReference type="PROSITE" id="PS51257">
    <property type="entry name" value="PROKAR_LIPOPROTEIN"/>
    <property type="match status" value="1"/>
</dbReference>
<feature type="transmembrane region" description="Helical" evidence="1">
    <location>
        <begin position="77"/>
        <end position="99"/>
    </location>
</feature>
<comment type="caution">
    <text evidence="2">The sequence shown here is derived from an EMBL/GenBank/DDBJ whole genome shotgun (WGS) entry which is preliminary data.</text>
</comment>
<dbReference type="RefSeq" id="WP_128533529.1">
    <property type="nucleotide sequence ID" value="NZ_SBIW01000003.1"/>
</dbReference>